<evidence type="ECO:0000256" key="5">
    <source>
        <dbReference type="SAM" id="Phobius"/>
    </source>
</evidence>
<dbReference type="PRINTS" id="PR00834">
    <property type="entry name" value="PROTEASES2C"/>
</dbReference>
<dbReference type="SUPFAM" id="SSF50156">
    <property type="entry name" value="PDZ domain-like"/>
    <property type="match status" value="1"/>
</dbReference>
<keyword evidence="2" id="KW-0645">Protease</keyword>
<feature type="compositionally biased region" description="Low complexity" evidence="4">
    <location>
        <begin position="64"/>
        <end position="85"/>
    </location>
</feature>
<name>A0ABT8H1M6_9ACTN</name>
<gene>
    <name evidence="7" type="ORF">QYF62_09890</name>
</gene>
<reference evidence="7 8" key="1">
    <citation type="submission" date="2023-07" db="EMBL/GenBank/DDBJ databases">
        <title>Strategy for survival of the halotoleranting strain Dietzia MX2 from the Yakshinskoe mineral salts deposit.</title>
        <authorList>
            <person name="Kharitonova M.A."/>
            <person name="Kupriyanova-Ashina F.G."/>
            <person name="Shakirov T.R."/>
            <person name="Vafina M.S."/>
            <person name="Ilinskaya O.N."/>
        </authorList>
    </citation>
    <scope>NUCLEOTIDE SEQUENCE [LARGE SCALE GENOMIC DNA]</scope>
    <source>
        <strain evidence="7 8">MX2</strain>
    </source>
</reference>
<dbReference type="SMART" id="SM00228">
    <property type="entry name" value="PDZ"/>
    <property type="match status" value="1"/>
</dbReference>
<feature type="compositionally biased region" description="Basic and acidic residues" evidence="4">
    <location>
        <begin position="1"/>
        <end position="12"/>
    </location>
</feature>
<comment type="similarity">
    <text evidence="1">Belongs to the peptidase S1C family.</text>
</comment>
<accession>A0ABT8H1M6</accession>
<feature type="domain" description="PDZ" evidence="6">
    <location>
        <begin position="381"/>
        <end position="437"/>
    </location>
</feature>
<dbReference type="PANTHER" id="PTHR43343">
    <property type="entry name" value="PEPTIDASE S12"/>
    <property type="match status" value="1"/>
</dbReference>
<proteinExistence type="inferred from homology"/>
<dbReference type="SUPFAM" id="SSF50494">
    <property type="entry name" value="Trypsin-like serine proteases"/>
    <property type="match status" value="1"/>
</dbReference>
<dbReference type="InterPro" id="IPR051201">
    <property type="entry name" value="Chloro_Bact_Ser_Proteases"/>
</dbReference>
<evidence type="ECO:0000256" key="1">
    <source>
        <dbReference type="ARBA" id="ARBA00010541"/>
    </source>
</evidence>
<keyword evidence="5" id="KW-1133">Transmembrane helix</keyword>
<keyword evidence="8" id="KW-1185">Reference proteome</keyword>
<dbReference type="InterPro" id="IPR001940">
    <property type="entry name" value="Peptidase_S1C"/>
</dbReference>
<comment type="caution">
    <text evidence="7">The sequence shown here is derived from an EMBL/GenBank/DDBJ whole genome shotgun (WGS) entry which is preliminary data.</text>
</comment>
<dbReference type="InterPro" id="IPR043504">
    <property type="entry name" value="Peptidase_S1_PA_chymotrypsin"/>
</dbReference>
<organism evidence="7 8">
    <name type="scientific">Dietzia maris</name>
    <dbReference type="NCBI Taxonomy" id="37915"/>
    <lineage>
        <taxon>Bacteria</taxon>
        <taxon>Bacillati</taxon>
        <taxon>Actinomycetota</taxon>
        <taxon>Actinomycetes</taxon>
        <taxon>Mycobacteriales</taxon>
        <taxon>Dietziaceae</taxon>
        <taxon>Dietzia</taxon>
    </lineage>
</organism>
<dbReference type="RefSeq" id="WP_301162613.1">
    <property type="nucleotide sequence ID" value="NZ_JAUHTB010000010.1"/>
</dbReference>
<keyword evidence="5" id="KW-0472">Membrane</keyword>
<evidence type="ECO:0000256" key="4">
    <source>
        <dbReference type="SAM" id="MobiDB-lite"/>
    </source>
</evidence>
<dbReference type="Proteomes" id="UP001172702">
    <property type="component" value="Unassembled WGS sequence"/>
</dbReference>
<dbReference type="PROSITE" id="PS50106">
    <property type="entry name" value="PDZ"/>
    <property type="match status" value="1"/>
</dbReference>
<dbReference type="Gene3D" id="2.30.42.10">
    <property type="match status" value="1"/>
</dbReference>
<evidence type="ECO:0000313" key="7">
    <source>
        <dbReference type="EMBL" id="MDN4506365.1"/>
    </source>
</evidence>
<dbReference type="PANTHER" id="PTHR43343:SF3">
    <property type="entry name" value="PROTEASE DO-LIKE 8, CHLOROPLASTIC"/>
    <property type="match status" value="1"/>
</dbReference>
<dbReference type="InterPro" id="IPR009003">
    <property type="entry name" value="Peptidase_S1_PA"/>
</dbReference>
<evidence type="ECO:0000313" key="8">
    <source>
        <dbReference type="Proteomes" id="UP001172702"/>
    </source>
</evidence>
<feature type="transmembrane region" description="Helical" evidence="5">
    <location>
        <begin position="130"/>
        <end position="151"/>
    </location>
</feature>
<keyword evidence="3" id="KW-0378">Hydrolase</keyword>
<protein>
    <submittedName>
        <fullName evidence="7">Trypsin-like peptidase domain-containing protein</fullName>
    </submittedName>
</protein>
<dbReference type="Gene3D" id="2.40.10.10">
    <property type="entry name" value="Trypsin-like serine proteases"/>
    <property type="match status" value="2"/>
</dbReference>
<dbReference type="Pfam" id="PF13180">
    <property type="entry name" value="PDZ_2"/>
    <property type="match status" value="1"/>
</dbReference>
<dbReference type="InterPro" id="IPR036034">
    <property type="entry name" value="PDZ_sf"/>
</dbReference>
<dbReference type="EMBL" id="JAUHTB010000010">
    <property type="protein sequence ID" value="MDN4506365.1"/>
    <property type="molecule type" value="Genomic_DNA"/>
</dbReference>
<dbReference type="Pfam" id="PF13365">
    <property type="entry name" value="Trypsin_2"/>
    <property type="match status" value="1"/>
</dbReference>
<sequence>MENENENGRGRGEPGSPDEWAGRSGAGLGGPAHGPSGQNPYAAENPYGMAQGWGGTDRPTTAFPAQHPAQHPAQAQGQGQHPAQGQGQGQAGPWRPADAMPPSGPSPHPGAGPGVEPGTPQGQRKSGRGLLAAGIVAAMLVSGGLGGWIGATVAGGSAAGLSSTISATQPEGTAPDGTVEAVADKVLPSVVSIDVRSQTGRGEGSGVVLTADGLIITNSHVIGAALAGGQIQVRFDDGSKAPASVVGTDPATDIAVIKAETSRPLTPIALGTSATLTEGQAVAAVGSPLGLSGTVTTGIVSALNRPVRAGGAQSDQSTVIDAIQTDAAVNPGNSGGALVNMNGELVGINSAIASLGSGNSGSIGLGFAIPVDQARRIADQLIKQQYATRAVLGVSVSDSPEGDGALVRAVEPGGPAERAGIEQGAVITGVGERLIEGGDALVAAIRSQAPGDTVTVTYASREGDSPNTVDVMLGEAR</sequence>
<evidence type="ECO:0000259" key="6">
    <source>
        <dbReference type="PROSITE" id="PS50106"/>
    </source>
</evidence>
<evidence type="ECO:0000256" key="3">
    <source>
        <dbReference type="ARBA" id="ARBA00022801"/>
    </source>
</evidence>
<keyword evidence="5" id="KW-0812">Transmembrane</keyword>
<dbReference type="InterPro" id="IPR001478">
    <property type="entry name" value="PDZ"/>
</dbReference>
<feature type="region of interest" description="Disordered" evidence="4">
    <location>
        <begin position="1"/>
        <end position="126"/>
    </location>
</feature>
<evidence type="ECO:0000256" key="2">
    <source>
        <dbReference type="ARBA" id="ARBA00022670"/>
    </source>
</evidence>